<comment type="caution">
    <text evidence="2">The sequence shown here is derived from an EMBL/GenBank/DDBJ whole genome shotgun (WGS) entry which is preliminary data.</text>
</comment>
<evidence type="ECO:0000313" key="2">
    <source>
        <dbReference type="EMBL" id="MBM3096340.1"/>
    </source>
</evidence>
<feature type="chain" id="PRO_5043565640" evidence="1">
    <location>
        <begin position="26"/>
        <end position="148"/>
    </location>
</feature>
<dbReference type="AlphaFoldDB" id="A0AAW4FY12"/>
<name>A0AAW4FY12_9HYPH</name>
<sequence length="148" mass="15958">MMGVIVISKHPLIAVLLLATTTANAADNPMWRSGLQWTCTFSSAIRCERSTDCSSHSDQGKIKLNYPENSLLDHTGRSRSIKRHYVQTVAGSPIGSEVKIELTTNEVIWLSAADGGGTFSDNWTGAMVSPGVGVIVQELRPLICTPES</sequence>
<dbReference type="EMBL" id="WXFA01000096">
    <property type="protein sequence ID" value="MBM3096340.1"/>
    <property type="molecule type" value="Genomic_DNA"/>
</dbReference>
<dbReference type="Proteomes" id="UP000744980">
    <property type="component" value="Unassembled WGS sequence"/>
</dbReference>
<dbReference type="RefSeq" id="WP_203530163.1">
    <property type="nucleotide sequence ID" value="NZ_CP083372.1"/>
</dbReference>
<accession>A0AAW4FY12</accession>
<evidence type="ECO:0000256" key="1">
    <source>
        <dbReference type="SAM" id="SignalP"/>
    </source>
</evidence>
<reference evidence="2 3" key="1">
    <citation type="submission" date="2020-01" db="EMBL/GenBank/DDBJ databases">
        <title>Draft genome assembly of Ensifer adhaerens T173.</title>
        <authorList>
            <person name="Craig J.E."/>
            <person name="Stinchcombe J.R."/>
        </authorList>
    </citation>
    <scope>NUCLEOTIDE SEQUENCE [LARGE SCALE GENOMIC DNA]</scope>
    <source>
        <strain evidence="2 3">T173</strain>
    </source>
</reference>
<protein>
    <submittedName>
        <fullName evidence="2">Uncharacterized protein</fullName>
    </submittedName>
</protein>
<feature type="signal peptide" evidence="1">
    <location>
        <begin position="1"/>
        <end position="25"/>
    </location>
</feature>
<organism evidence="2 3">
    <name type="scientific">Ensifer canadensis</name>
    <dbReference type="NCBI Taxonomy" id="555315"/>
    <lineage>
        <taxon>Bacteria</taxon>
        <taxon>Pseudomonadati</taxon>
        <taxon>Pseudomonadota</taxon>
        <taxon>Alphaproteobacteria</taxon>
        <taxon>Hyphomicrobiales</taxon>
        <taxon>Rhizobiaceae</taxon>
        <taxon>Sinorhizobium/Ensifer group</taxon>
        <taxon>Ensifer</taxon>
    </lineage>
</organism>
<evidence type="ECO:0000313" key="3">
    <source>
        <dbReference type="Proteomes" id="UP000744980"/>
    </source>
</evidence>
<keyword evidence="3" id="KW-1185">Reference proteome</keyword>
<proteinExistence type="predicted"/>
<keyword evidence="1" id="KW-0732">Signal</keyword>
<gene>
    <name evidence="2" type="ORF">GFB56_37585</name>
</gene>